<dbReference type="AlphaFoldDB" id="A0AAD9KGA2"/>
<name>A0AAD9KGA2_9ANNE</name>
<evidence type="ECO:0000313" key="2">
    <source>
        <dbReference type="EMBL" id="KAK2169978.1"/>
    </source>
</evidence>
<dbReference type="PANTHER" id="PTHR12861">
    <property type="entry name" value="TRANSLOCON-ASSOCIATED PROTEIN, BETA SUBUNIT PRECURSOR TRAP-BETA SIGNAL SEQUENCE RECEPTOR BETA SUBUNIT"/>
    <property type="match status" value="1"/>
</dbReference>
<dbReference type="GO" id="GO:0005783">
    <property type="term" value="C:endoplasmic reticulum"/>
    <property type="evidence" value="ECO:0007669"/>
    <property type="project" value="TreeGrafter"/>
</dbReference>
<organism evidence="2 3">
    <name type="scientific">Paralvinella palmiformis</name>
    <dbReference type="NCBI Taxonomy" id="53620"/>
    <lineage>
        <taxon>Eukaryota</taxon>
        <taxon>Metazoa</taxon>
        <taxon>Spiralia</taxon>
        <taxon>Lophotrochozoa</taxon>
        <taxon>Annelida</taxon>
        <taxon>Polychaeta</taxon>
        <taxon>Sedentaria</taxon>
        <taxon>Canalipalpata</taxon>
        <taxon>Terebellida</taxon>
        <taxon>Terebelliformia</taxon>
        <taxon>Alvinellidae</taxon>
        <taxon>Paralvinella</taxon>
    </lineage>
</organism>
<evidence type="ECO:0008006" key="4">
    <source>
        <dbReference type="Google" id="ProtNLM"/>
    </source>
</evidence>
<evidence type="ECO:0000256" key="1">
    <source>
        <dbReference type="SAM" id="Phobius"/>
    </source>
</evidence>
<accession>A0AAD9KGA2</accession>
<proteinExistence type="predicted"/>
<dbReference type="EMBL" id="JAODUP010000005">
    <property type="protein sequence ID" value="KAK2169978.1"/>
    <property type="molecule type" value="Genomic_DNA"/>
</dbReference>
<feature type="transmembrane region" description="Helical" evidence="1">
    <location>
        <begin position="228"/>
        <end position="247"/>
    </location>
</feature>
<protein>
    <recommendedName>
        <fullName evidence="4">Translocon-associated protein subunit beta</fullName>
    </recommendedName>
</protein>
<reference evidence="2" key="1">
    <citation type="journal article" date="2023" name="Mol. Biol. Evol.">
        <title>Third-Generation Sequencing Reveals the Adaptive Role of the Epigenome in Three Deep-Sea Polychaetes.</title>
        <authorList>
            <person name="Perez M."/>
            <person name="Aroh O."/>
            <person name="Sun Y."/>
            <person name="Lan Y."/>
            <person name="Juniper S.K."/>
            <person name="Young C.R."/>
            <person name="Angers B."/>
            <person name="Qian P.Y."/>
        </authorList>
    </citation>
    <scope>NUCLEOTIDE SEQUENCE</scope>
    <source>
        <strain evidence="2">P08H-3</strain>
    </source>
</reference>
<dbReference type="Proteomes" id="UP001208570">
    <property type="component" value="Unassembled WGS sequence"/>
</dbReference>
<dbReference type="Pfam" id="PF05753">
    <property type="entry name" value="TRAP_beta"/>
    <property type="match status" value="1"/>
</dbReference>
<keyword evidence="1" id="KW-0472">Membrane</keyword>
<keyword evidence="1" id="KW-1133">Transmembrane helix</keyword>
<comment type="caution">
    <text evidence="2">The sequence shown here is derived from an EMBL/GenBank/DDBJ whole genome shotgun (WGS) entry which is preliminary data.</text>
</comment>
<keyword evidence="1" id="KW-0812">Transmembrane</keyword>
<evidence type="ECO:0000313" key="3">
    <source>
        <dbReference type="Proteomes" id="UP001208570"/>
    </source>
</evidence>
<sequence>MRDKKGVSALTSDERRTNVTAVVCTSATGEFIPPMPIIPRVRFLKELINKAPTDLLILDGHSSHTKNLELIRKKMKHVVVLSVLAFACLVQSADDDEARLLVSKNILNTFLVEGKDLTLEYGIYNVGGSSALNVHLHDGSFKSEEFQNVAGSLDVKWERLAPGSNVTHVVVLRPLKSGYYNFSSAEVTYLASDMASERKFGYTTAPGEYGIVNLKDYDRKFSPHVLDWAAFAVMTLPSLGIPFLLWYNSKCKYEQLKTKKN</sequence>
<dbReference type="PANTHER" id="PTHR12861:SF3">
    <property type="entry name" value="TRANSLOCON-ASSOCIATED PROTEIN SUBUNIT BETA"/>
    <property type="match status" value="1"/>
</dbReference>
<gene>
    <name evidence="2" type="ORF">LSH36_5g05006</name>
</gene>
<keyword evidence="3" id="KW-1185">Reference proteome</keyword>